<dbReference type="GO" id="GO:0016747">
    <property type="term" value="F:acyltransferase activity, transferring groups other than amino-acyl groups"/>
    <property type="evidence" value="ECO:0007669"/>
    <property type="project" value="InterPro"/>
</dbReference>
<proteinExistence type="predicted"/>
<evidence type="ECO:0000256" key="1">
    <source>
        <dbReference type="ARBA" id="ARBA00022679"/>
    </source>
</evidence>
<dbReference type="CDD" id="cd04301">
    <property type="entry name" value="NAT_SF"/>
    <property type="match status" value="1"/>
</dbReference>
<keyword evidence="2" id="KW-0012">Acyltransferase</keyword>
<dbReference type="InterPro" id="IPR016181">
    <property type="entry name" value="Acyl_CoA_acyltransferase"/>
</dbReference>
<dbReference type="InterPro" id="IPR000182">
    <property type="entry name" value="GNAT_dom"/>
</dbReference>
<dbReference type="Pfam" id="PF13420">
    <property type="entry name" value="Acetyltransf_4"/>
    <property type="match status" value="1"/>
</dbReference>
<dbReference type="Gene3D" id="3.40.630.30">
    <property type="match status" value="1"/>
</dbReference>
<reference evidence="4" key="1">
    <citation type="journal article" date="2021" name="PeerJ">
        <title>Extensive microbial diversity within the chicken gut microbiome revealed by metagenomics and culture.</title>
        <authorList>
            <person name="Gilroy R."/>
            <person name="Ravi A."/>
            <person name="Getino M."/>
            <person name="Pursley I."/>
            <person name="Horton D.L."/>
            <person name="Alikhan N.F."/>
            <person name="Baker D."/>
            <person name="Gharbi K."/>
            <person name="Hall N."/>
            <person name="Watson M."/>
            <person name="Adriaenssens E.M."/>
            <person name="Foster-Nyarko E."/>
            <person name="Jarju S."/>
            <person name="Secka A."/>
            <person name="Antonio M."/>
            <person name="Oren A."/>
            <person name="Chaudhuri R.R."/>
            <person name="La Ragione R."/>
            <person name="Hildebrand F."/>
            <person name="Pallen M.J."/>
        </authorList>
    </citation>
    <scope>NUCLEOTIDE SEQUENCE</scope>
    <source>
        <strain evidence="4">1068</strain>
    </source>
</reference>
<accession>A0A9D2JSS1</accession>
<comment type="caution">
    <text evidence="4">The sequence shown here is derived from an EMBL/GenBank/DDBJ whole genome shotgun (WGS) entry which is preliminary data.</text>
</comment>
<dbReference type="PANTHER" id="PTHR43072">
    <property type="entry name" value="N-ACETYLTRANSFERASE"/>
    <property type="match status" value="1"/>
</dbReference>
<dbReference type="SUPFAM" id="SSF55729">
    <property type="entry name" value="Acyl-CoA N-acyltransferases (Nat)"/>
    <property type="match status" value="1"/>
</dbReference>
<sequence>MIRMAKEEDAEKLLKIYGEYIHTPITFEYVLPKVEEFKLRVRDTLKEYPYLVWEEEGELLGYAYAHRLRERAAYLHSAELTVYVAGRAVGKGVGRALYQALFQKLKEQGVRMVYGCVTRPNERSEGLHQSLGFALTGIFHKVGYKNGQWLDVSWFEKEL</sequence>
<dbReference type="PANTHER" id="PTHR43072:SF23">
    <property type="entry name" value="UPF0039 PROTEIN C11D3.02C"/>
    <property type="match status" value="1"/>
</dbReference>
<organism evidence="4 5">
    <name type="scientific">Candidatus Blautia pullicola</name>
    <dbReference type="NCBI Taxonomy" id="2838498"/>
    <lineage>
        <taxon>Bacteria</taxon>
        <taxon>Bacillati</taxon>
        <taxon>Bacillota</taxon>
        <taxon>Clostridia</taxon>
        <taxon>Lachnospirales</taxon>
        <taxon>Lachnospiraceae</taxon>
        <taxon>Blautia</taxon>
    </lineage>
</organism>
<evidence type="ECO:0000259" key="3">
    <source>
        <dbReference type="PROSITE" id="PS51186"/>
    </source>
</evidence>
<evidence type="ECO:0000256" key="2">
    <source>
        <dbReference type="ARBA" id="ARBA00023315"/>
    </source>
</evidence>
<dbReference type="AlphaFoldDB" id="A0A9D2JSS1"/>
<dbReference type="EMBL" id="DXBG01000237">
    <property type="protein sequence ID" value="HIZ66245.1"/>
    <property type="molecule type" value="Genomic_DNA"/>
</dbReference>
<dbReference type="Proteomes" id="UP000824056">
    <property type="component" value="Unassembled WGS sequence"/>
</dbReference>
<evidence type="ECO:0000313" key="5">
    <source>
        <dbReference type="Proteomes" id="UP000824056"/>
    </source>
</evidence>
<reference evidence="4" key="2">
    <citation type="submission" date="2021-04" db="EMBL/GenBank/DDBJ databases">
        <authorList>
            <person name="Gilroy R."/>
        </authorList>
    </citation>
    <scope>NUCLEOTIDE SEQUENCE</scope>
    <source>
        <strain evidence="4">1068</strain>
    </source>
</reference>
<feature type="domain" description="N-acetyltransferase" evidence="3">
    <location>
        <begin position="1"/>
        <end position="159"/>
    </location>
</feature>
<name>A0A9D2JSS1_9FIRM</name>
<dbReference type="PROSITE" id="PS51186">
    <property type="entry name" value="GNAT"/>
    <property type="match status" value="1"/>
</dbReference>
<keyword evidence="1" id="KW-0808">Transferase</keyword>
<gene>
    <name evidence="4" type="ORF">H9809_10155</name>
</gene>
<evidence type="ECO:0000313" key="4">
    <source>
        <dbReference type="EMBL" id="HIZ66245.1"/>
    </source>
</evidence>
<protein>
    <submittedName>
        <fullName evidence="4">GNAT family N-acetyltransferase</fullName>
    </submittedName>
</protein>